<evidence type="ECO:0000313" key="3">
    <source>
        <dbReference type="Proteomes" id="UP001589798"/>
    </source>
</evidence>
<dbReference type="PANTHER" id="PTHR11895:SF172">
    <property type="entry name" value="GLUTAMYL-TRNA(GLN) AMIDOTRANSFERASE"/>
    <property type="match status" value="1"/>
</dbReference>
<dbReference type="Pfam" id="PF01425">
    <property type="entry name" value="Amidase"/>
    <property type="match status" value="2"/>
</dbReference>
<protein>
    <submittedName>
        <fullName evidence="2">AtzE family amidohydrolase</fullName>
    </submittedName>
</protein>
<dbReference type="RefSeq" id="WP_379487378.1">
    <property type="nucleotide sequence ID" value="NZ_JBHLWK010000012.1"/>
</dbReference>
<dbReference type="InterPro" id="IPR023631">
    <property type="entry name" value="Amidase_dom"/>
</dbReference>
<keyword evidence="3" id="KW-1185">Reference proteome</keyword>
<reference evidence="2 3" key="1">
    <citation type="submission" date="2024-09" db="EMBL/GenBank/DDBJ databases">
        <authorList>
            <person name="Sun Q."/>
            <person name="Mori K."/>
        </authorList>
    </citation>
    <scope>NUCLEOTIDE SEQUENCE [LARGE SCALE GENOMIC DNA]</scope>
    <source>
        <strain evidence="2 3">CCM 7706</strain>
    </source>
</reference>
<dbReference type="NCBIfam" id="NF006631">
    <property type="entry name" value="PRK09201.1"/>
    <property type="match status" value="1"/>
</dbReference>
<feature type="domain" description="Amidase" evidence="1">
    <location>
        <begin position="306"/>
        <end position="426"/>
    </location>
</feature>
<dbReference type="Proteomes" id="UP001589798">
    <property type="component" value="Unassembled WGS sequence"/>
</dbReference>
<dbReference type="SUPFAM" id="SSF75304">
    <property type="entry name" value="Amidase signature (AS) enzymes"/>
    <property type="match status" value="1"/>
</dbReference>
<proteinExistence type="predicted"/>
<dbReference type="NCBIfam" id="TIGR02715">
    <property type="entry name" value="amido_AtzE"/>
    <property type="match status" value="1"/>
</dbReference>
<evidence type="ECO:0000259" key="1">
    <source>
        <dbReference type="Pfam" id="PF01425"/>
    </source>
</evidence>
<gene>
    <name evidence="2" type="ORF">ACFFJC_10080</name>
</gene>
<dbReference type="Gene3D" id="3.90.1300.10">
    <property type="entry name" value="Amidase signature (AS) domain"/>
    <property type="match status" value="1"/>
</dbReference>
<sequence length="446" mass="46839">MSVTGAIGMAAAVRSGTASAVQLCTAALDRADALGSERSGFTRLLRRRALARAVAVDKLVEAGLDPGPLAGVPFGVADLFDVAGEITTAGSRTRRSAAFASRDAKAVALLESAGAVLVGTQNMDELGYGFVTMNAEYGTSRNPHDPARVAGGAAGGSAVAVAAGVVPISLAFDTNGSLRVPAGLCGVIGLKPTYGDLPREGVYPFVESLDVVGVLGRDLEDLALVRTILREGAPERAQVPRGEIAFGRLMSWFDDNIAEEMRGPLDAFWSRLGRIGFELPHSEIARAAASVIIAAEGASLHRPALEADPMQFEPPVRDRLLAGLLLPSDDYLAAQRFRSWIQSRLRRQFELADVLFTPAAPGYAPLIDDPVMTFEGRTIPARSHLGIYTQPISLMGLPALVLPMAGDFAMPLGIQLISAAGNEPLLFRAARQLIDKGLCAVPAPPA</sequence>
<comment type="caution">
    <text evidence="2">The sequence shown here is derived from an EMBL/GenBank/DDBJ whole genome shotgun (WGS) entry which is preliminary data.</text>
</comment>
<dbReference type="PANTHER" id="PTHR11895">
    <property type="entry name" value="TRANSAMIDASE"/>
    <property type="match status" value="1"/>
</dbReference>
<evidence type="ECO:0000313" key="2">
    <source>
        <dbReference type="EMBL" id="MFC0204620.1"/>
    </source>
</evidence>
<dbReference type="InterPro" id="IPR036928">
    <property type="entry name" value="AS_sf"/>
</dbReference>
<feature type="domain" description="Amidase" evidence="1">
    <location>
        <begin position="24"/>
        <end position="227"/>
    </location>
</feature>
<accession>A0ABV6CX23</accession>
<organism evidence="2 3">
    <name type="scientific">Novosphingobium soli</name>
    <dbReference type="NCBI Taxonomy" id="574956"/>
    <lineage>
        <taxon>Bacteria</taxon>
        <taxon>Pseudomonadati</taxon>
        <taxon>Pseudomonadota</taxon>
        <taxon>Alphaproteobacteria</taxon>
        <taxon>Sphingomonadales</taxon>
        <taxon>Sphingomonadaceae</taxon>
        <taxon>Novosphingobium</taxon>
    </lineage>
</organism>
<dbReference type="InterPro" id="IPR014087">
    <property type="entry name" value="Carboxybiuret_hydro_AtzE"/>
</dbReference>
<dbReference type="InterPro" id="IPR000120">
    <property type="entry name" value="Amidase"/>
</dbReference>
<dbReference type="EMBL" id="JBHLWK010000012">
    <property type="protein sequence ID" value="MFC0204620.1"/>
    <property type="molecule type" value="Genomic_DNA"/>
</dbReference>
<name>A0ABV6CX23_9SPHN</name>